<dbReference type="EMBL" id="MTJZ01000063">
    <property type="protein sequence ID" value="OMG70044.1"/>
    <property type="molecule type" value="Genomic_DNA"/>
</dbReference>
<gene>
    <name evidence="8" type="ORF">BW685_27780</name>
</gene>
<sequence length="373" mass="40268">MKVMVIMGTRPEVIKLAPVVAALRGNVDVVVCTSGQHREMLAQALAYFGIEPDVGVDTMSPGQSLNVLSARILTEMDGVLAREKPDWVLVQGDTTTALCAGLAAFHRGIAVGHVEAGLRTGDLSSPFPEEANRSLLGRIATRHFAPTESARRNLLREGIDDASVVVTGNTVVDAIALAKHEWLDAPASLHLPESCDVTRPFVLVTCHRRENFGDTLLGICQVLRRLCERYTQYQWIFPVHLNPSIREPVMRELAGVRNLALIEPVDYPSSLYLISRSALVISDSGGIQEEAPSFGVPVVVMRNHTERGEGVEAGFATLAGQAADRIEAAASSWLDDAARRGTLRNRPNPYGDGRASQRIVASLLGQPQEVSGG</sequence>
<dbReference type="Gene3D" id="3.40.50.2000">
    <property type="entry name" value="Glycogen Phosphorylase B"/>
    <property type="match status" value="2"/>
</dbReference>
<evidence type="ECO:0000256" key="5">
    <source>
        <dbReference type="RuleBase" id="RU003513"/>
    </source>
</evidence>
<dbReference type="CDD" id="cd03786">
    <property type="entry name" value="GTB_UDP-GlcNAc_2-Epimerase"/>
    <property type="match status" value="1"/>
</dbReference>
<dbReference type="InterPro" id="IPR003331">
    <property type="entry name" value="UDP_GlcNAc_Epimerase_2_dom"/>
</dbReference>
<evidence type="ECO:0000259" key="7">
    <source>
        <dbReference type="Pfam" id="PF02350"/>
    </source>
</evidence>
<comment type="similarity">
    <text evidence="3 5">Belongs to the UDP-N-acetylglucosamine 2-epimerase family.</text>
</comment>
<reference evidence="8 9" key="1">
    <citation type="submission" date="2017-01" db="EMBL/GenBank/DDBJ databases">
        <title>Phylogeographic, genomic and meropenem susceptibility analysis of Burkholderia ubonensis.</title>
        <authorList>
            <person name="Price E.P."/>
            <person name="Sarovich D.S."/>
            <person name="Webb J.R."/>
            <person name="Hall C.M."/>
            <person name="Sahl J.W."/>
            <person name="Kaestli M."/>
            <person name="Mayo M."/>
            <person name="Harrington G."/>
            <person name="Baker A.L."/>
            <person name="Sidak-Loftis L.C."/>
            <person name="Lummis M."/>
            <person name="Schupp J.M."/>
            <person name="Gillece J.D."/>
            <person name="Tuanyok A."/>
            <person name="Warner J."/>
            <person name="Busch J.D."/>
            <person name="Keim P."/>
            <person name="Currie B.J."/>
            <person name="Wagner D.M."/>
        </authorList>
    </citation>
    <scope>NUCLEOTIDE SEQUENCE [LARGE SCALE GENOMIC DNA]</scope>
    <source>
        <strain evidence="8 9">A21</strain>
    </source>
</reference>
<dbReference type="NCBIfam" id="TIGR00236">
    <property type="entry name" value="wecB"/>
    <property type="match status" value="1"/>
</dbReference>
<dbReference type="Proteomes" id="UP000187194">
    <property type="component" value="Unassembled WGS sequence"/>
</dbReference>
<dbReference type="Pfam" id="PF02350">
    <property type="entry name" value="Epimerase_2"/>
    <property type="match status" value="1"/>
</dbReference>
<comment type="caution">
    <text evidence="8">The sequence shown here is derived from an EMBL/GenBank/DDBJ whole genome shotgun (WGS) entry which is preliminary data.</text>
</comment>
<dbReference type="InterPro" id="IPR029767">
    <property type="entry name" value="WecB-like"/>
</dbReference>
<feature type="region of interest" description="Disordered" evidence="6">
    <location>
        <begin position="337"/>
        <end position="357"/>
    </location>
</feature>
<evidence type="ECO:0000256" key="2">
    <source>
        <dbReference type="ARBA" id="ARBA00036080"/>
    </source>
</evidence>
<dbReference type="GeneID" id="69002583"/>
<dbReference type="RefSeq" id="WP_076481382.1">
    <property type="nucleotide sequence ID" value="NZ_MTJZ01000063.1"/>
</dbReference>
<name>A0A1R1J409_9BURK</name>
<dbReference type="EC" id="5.1.3.14" evidence="4"/>
<feature type="domain" description="UDP-N-acetylglucosamine 2-epimerase" evidence="7">
    <location>
        <begin position="25"/>
        <end position="363"/>
    </location>
</feature>
<evidence type="ECO:0000313" key="8">
    <source>
        <dbReference type="EMBL" id="OMG70044.1"/>
    </source>
</evidence>
<evidence type="ECO:0000313" key="9">
    <source>
        <dbReference type="Proteomes" id="UP000187194"/>
    </source>
</evidence>
<dbReference type="PANTHER" id="PTHR43174">
    <property type="entry name" value="UDP-N-ACETYLGLUCOSAMINE 2-EPIMERASE"/>
    <property type="match status" value="1"/>
</dbReference>
<keyword evidence="1 5" id="KW-0413">Isomerase</keyword>
<proteinExistence type="inferred from homology"/>
<dbReference type="AlphaFoldDB" id="A0A1R1J409"/>
<protein>
    <recommendedName>
        <fullName evidence="4">UDP-N-acetylglucosamine 2-epimerase (non-hydrolyzing)</fullName>
        <ecNumber evidence="4">5.1.3.14</ecNumber>
    </recommendedName>
</protein>
<evidence type="ECO:0000256" key="1">
    <source>
        <dbReference type="ARBA" id="ARBA00023235"/>
    </source>
</evidence>
<evidence type="ECO:0000256" key="3">
    <source>
        <dbReference type="ARBA" id="ARBA00038209"/>
    </source>
</evidence>
<evidence type="ECO:0000256" key="4">
    <source>
        <dbReference type="ARBA" id="ARBA00038858"/>
    </source>
</evidence>
<comment type="catalytic activity">
    <reaction evidence="2">
        <text>UDP-N-acetyl-alpha-D-glucosamine = UDP-N-acetyl-alpha-D-mannosamine</text>
        <dbReference type="Rhea" id="RHEA:17213"/>
        <dbReference type="ChEBI" id="CHEBI:57705"/>
        <dbReference type="ChEBI" id="CHEBI:68623"/>
        <dbReference type="EC" id="5.1.3.14"/>
    </reaction>
</comment>
<accession>A0A1R1J409</accession>
<dbReference type="PANTHER" id="PTHR43174:SF2">
    <property type="entry name" value="UDP-N-ACETYLGLUCOSAMINE 2-EPIMERASE"/>
    <property type="match status" value="1"/>
</dbReference>
<dbReference type="SUPFAM" id="SSF53756">
    <property type="entry name" value="UDP-Glycosyltransferase/glycogen phosphorylase"/>
    <property type="match status" value="1"/>
</dbReference>
<organism evidence="8 9">
    <name type="scientific">Burkholderia ubonensis</name>
    <dbReference type="NCBI Taxonomy" id="101571"/>
    <lineage>
        <taxon>Bacteria</taxon>
        <taxon>Pseudomonadati</taxon>
        <taxon>Pseudomonadota</taxon>
        <taxon>Betaproteobacteria</taxon>
        <taxon>Burkholderiales</taxon>
        <taxon>Burkholderiaceae</taxon>
        <taxon>Burkholderia</taxon>
        <taxon>Burkholderia cepacia complex</taxon>
    </lineage>
</organism>
<dbReference type="GO" id="GO:0008761">
    <property type="term" value="F:UDP-N-acetylglucosamine 2-epimerase activity"/>
    <property type="evidence" value="ECO:0007669"/>
    <property type="project" value="UniProtKB-EC"/>
</dbReference>
<evidence type="ECO:0000256" key="6">
    <source>
        <dbReference type="SAM" id="MobiDB-lite"/>
    </source>
</evidence>